<dbReference type="STRING" id="46914.JP75_18000"/>
<dbReference type="RefSeq" id="WP_035085511.1">
    <property type="nucleotide sequence ID" value="NZ_JQGC01000017.1"/>
</dbReference>
<comment type="caution">
    <text evidence="3">The sequence shown here is derived from an EMBL/GenBank/DDBJ whole genome shotgun (WGS) entry which is preliminary data.</text>
</comment>
<proteinExistence type="predicted"/>
<organism evidence="3 4">
    <name type="scientific">Devosia riboflavina</name>
    <dbReference type="NCBI Taxonomy" id="46914"/>
    <lineage>
        <taxon>Bacteria</taxon>
        <taxon>Pseudomonadati</taxon>
        <taxon>Pseudomonadota</taxon>
        <taxon>Alphaproteobacteria</taxon>
        <taxon>Hyphomicrobiales</taxon>
        <taxon>Devosiaceae</taxon>
        <taxon>Devosia</taxon>
    </lineage>
</organism>
<evidence type="ECO:0000256" key="1">
    <source>
        <dbReference type="SAM" id="MobiDB-lite"/>
    </source>
</evidence>
<dbReference type="InterPro" id="IPR010331">
    <property type="entry name" value="ExoD"/>
</dbReference>
<name>A0A087LZD7_9HYPH</name>
<keyword evidence="2" id="KW-1133">Transmembrane helix</keyword>
<dbReference type="OrthoDB" id="7949130at2"/>
<sequence length="241" mass="25364">MSETGRDGSTGVAGMTDESPGHDHDHGHDPIIPIVDVIVAQLRERAGRPDAALTCADLLAMVGERSHVLAIMLFALLNLLPGPPGYNFLMAVAMFAVGIAMLLGRPMSFGNWFGRMPLPLKVIKKLLEALAVIVRWAAKISAPRWRGLVGPGAMPFLAVIAIFLALVNMAPVPFMNLIPSAGLAVICMGVLNQDGIAVLVGIAIGALGTVVALVAIWLIFVLAFALGDIVEHVVEGDDPTQ</sequence>
<keyword evidence="2" id="KW-0812">Transmembrane</keyword>
<dbReference type="EMBL" id="JQGC01000017">
    <property type="protein sequence ID" value="KFL29990.1"/>
    <property type="molecule type" value="Genomic_DNA"/>
</dbReference>
<dbReference type="Pfam" id="PF06055">
    <property type="entry name" value="ExoD"/>
    <property type="match status" value="1"/>
</dbReference>
<dbReference type="PANTHER" id="PTHR41795">
    <property type="entry name" value="EXOPOLYSACCHARIDE SYNTHESIS PROTEIN"/>
    <property type="match status" value="1"/>
</dbReference>
<feature type="transmembrane region" description="Helical" evidence="2">
    <location>
        <begin position="86"/>
        <end position="104"/>
    </location>
</feature>
<keyword evidence="2" id="KW-0472">Membrane</keyword>
<feature type="region of interest" description="Disordered" evidence="1">
    <location>
        <begin position="1"/>
        <end position="28"/>
    </location>
</feature>
<dbReference type="PANTHER" id="PTHR41795:SF1">
    <property type="entry name" value="EXOPOLYSACCHARIDE SYNTHESIS PROTEIN"/>
    <property type="match status" value="1"/>
</dbReference>
<dbReference type="AlphaFoldDB" id="A0A087LZD7"/>
<feature type="compositionally biased region" description="Basic and acidic residues" evidence="1">
    <location>
        <begin position="19"/>
        <end position="28"/>
    </location>
</feature>
<gene>
    <name evidence="3" type="ORF">JP75_18000</name>
</gene>
<feature type="transmembrane region" description="Helical" evidence="2">
    <location>
        <begin position="197"/>
        <end position="226"/>
    </location>
</feature>
<evidence type="ECO:0000313" key="4">
    <source>
        <dbReference type="Proteomes" id="UP000028981"/>
    </source>
</evidence>
<reference evidence="3 4" key="1">
    <citation type="submission" date="2014-08" db="EMBL/GenBank/DDBJ databases">
        <authorList>
            <person name="Hassan Y.I."/>
            <person name="Lepp D."/>
            <person name="Zhou T."/>
        </authorList>
    </citation>
    <scope>NUCLEOTIDE SEQUENCE [LARGE SCALE GENOMIC DNA]</scope>
    <source>
        <strain evidence="3 4">IFO13584</strain>
    </source>
</reference>
<dbReference type="Proteomes" id="UP000028981">
    <property type="component" value="Unassembled WGS sequence"/>
</dbReference>
<evidence type="ECO:0000313" key="3">
    <source>
        <dbReference type="EMBL" id="KFL29990.1"/>
    </source>
</evidence>
<evidence type="ECO:0000256" key="2">
    <source>
        <dbReference type="SAM" id="Phobius"/>
    </source>
</evidence>
<keyword evidence="4" id="KW-1185">Reference proteome</keyword>
<evidence type="ECO:0008006" key="5">
    <source>
        <dbReference type="Google" id="ProtNLM"/>
    </source>
</evidence>
<feature type="transmembrane region" description="Helical" evidence="2">
    <location>
        <begin position="148"/>
        <end position="167"/>
    </location>
</feature>
<protein>
    <recommendedName>
        <fullName evidence="5">Exopolysaccharide biosynthesis protein</fullName>
    </recommendedName>
</protein>
<accession>A0A087LZD7</accession>
<feature type="transmembrane region" description="Helical" evidence="2">
    <location>
        <begin position="174"/>
        <end position="191"/>
    </location>
</feature>